<evidence type="ECO:0000256" key="2">
    <source>
        <dbReference type="PROSITE-ProRule" id="PRU00235"/>
    </source>
</evidence>
<evidence type="ECO:0000256" key="1">
    <source>
        <dbReference type="ARBA" id="ARBA00022737"/>
    </source>
</evidence>
<organism evidence="4 5">
    <name type="scientific">Cymbomonas tetramitiformis</name>
    <dbReference type="NCBI Taxonomy" id="36881"/>
    <lineage>
        <taxon>Eukaryota</taxon>
        <taxon>Viridiplantae</taxon>
        <taxon>Chlorophyta</taxon>
        <taxon>Pyramimonadophyceae</taxon>
        <taxon>Pyramimonadales</taxon>
        <taxon>Pyramimonadaceae</taxon>
        <taxon>Cymbomonas</taxon>
    </lineage>
</organism>
<keyword evidence="1" id="KW-0677">Repeat</keyword>
<feature type="compositionally biased region" description="Basic and acidic residues" evidence="3">
    <location>
        <begin position="540"/>
        <end position="549"/>
    </location>
</feature>
<protein>
    <submittedName>
        <fullName evidence="4">Uncharacterized protein</fullName>
    </submittedName>
</protein>
<feature type="repeat" description="RCC1" evidence="2">
    <location>
        <begin position="217"/>
        <end position="277"/>
    </location>
</feature>
<dbReference type="PRINTS" id="PR00633">
    <property type="entry name" value="RCCNDNSATION"/>
</dbReference>
<dbReference type="PANTHER" id="PTHR22870:SF408">
    <property type="entry name" value="OS09G0560450 PROTEIN"/>
    <property type="match status" value="1"/>
</dbReference>
<feature type="compositionally biased region" description="Acidic residues" evidence="3">
    <location>
        <begin position="521"/>
        <end position="539"/>
    </location>
</feature>
<dbReference type="InterPro" id="IPR009091">
    <property type="entry name" value="RCC1/BLIP-II"/>
</dbReference>
<comment type="caution">
    <text evidence="4">The sequence shown here is derived from an EMBL/GenBank/DDBJ whole genome shotgun (WGS) entry which is preliminary data.</text>
</comment>
<proteinExistence type="predicted"/>
<dbReference type="Gene3D" id="2.130.10.30">
    <property type="entry name" value="Regulator of chromosome condensation 1/beta-lactamase-inhibitor protein II"/>
    <property type="match status" value="2"/>
</dbReference>
<evidence type="ECO:0000313" key="4">
    <source>
        <dbReference type="EMBL" id="KAK3237285.1"/>
    </source>
</evidence>
<dbReference type="Proteomes" id="UP001190700">
    <property type="component" value="Unassembled WGS sequence"/>
</dbReference>
<feature type="region of interest" description="Disordered" evidence="3">
    <location>
        <begin position="514"/>
        <end position="630"/>
    </location>
</feature>
<dbReference type="InterPro" id="IPR000408">
    <property type="entry name" value="Reg_chr_condens"/>
</dbReference>
<dbReference type="AlphaFoldDB" id="A0AAE0BJS3"/>
<dbReference type="InterPro" id="IPR051210">
    <property type="entry name" value="Ub_ligase/GEF_domain"/>
</dbReference>
<feature type="repeat" description="RCC1" evidence="2">
    <location>
        <begin position="167"/>
        <end position="216"/>
    </location>
</feature>
<feature type="repeat" description="RCC1" evidence="2">
    <location>
        <begin position="446"/>
        <end position="507"/>
    </location>
</feature>
<dbReference type="Pfam" id="PF13540">
    <property type="entry name" value="RCC1_2"/>
    <property type="match status" value="2"/>
</dbReference>
<evidence type="ECO:0000256" key="3">
    <source>
        <dbReference type="SAM" id="MobiDB-lite"/>
    </source>
</evidence>
<keyword evidence="5" id="KW-1185">Reference proteome</keyword>
<dbReference type="PROSITE" id="PS50012">
    <property type="entry name" value="RCC1_3"/>
    <property type="match status" value="4"/>
</dbReference>
<accession>A0AAE0BJS3</accession>
<feature type="repeat" description="RCC1" evidence="2">
    <location>
        <begin position="120"/>
        <end position="166"/>
    </location>
</feature>
<gene>
    <name evidence="4" type="ORF">CYMTET_52625</name>
</gene>
<dbReference type="SUPFAM" id="SSF50985">
    <property type="entry name" value="RCC1/BLIP-II"/>
    <property type="match status" value="2"/>
</dbReference>
<dbReference type="EMBL" id="LGRX02034652">
    <property type="protein sequence ID" value="KAK3237285.1"/>
    <property type="molecule type" value="Genomic_DNA"/>
</dbReference>
<name>A0AAE0BJS3_9CHLO</name>
<evidence type="ECO:0000313" key="5">
    <source>
        <dbReference type="Proteomes" id="UP001190700"/>
    </source>
</evidence>
<sequence>MISLMATNVRIHHAFEELIWLQRFWKGPIKQTLYRSVAVTLIQTGSMKIAFGWLLALSCALTDVSAIRSLEATDIGGGRRVLMAPSWHPHRYRNEDRKGDKKLDRAAQVHERQRKETGLGKLYTWGSEGAHLGRAGSGNVPALCEVQDETVAVAAGANFSLAIGGKGEVYSFGLANLVGQLGRQGDGASGLVDGLAGFEVKMVRAGKFHAAAVTKDGALMTWGYNKYGQLGREVSASASEGGTFDAMPGRSWGPWGGNPIVVSVACGAYSTLAINVLNELFTIGFDRCGGEMPAEGAPLHPARRVRGVLEGRAIGQMAIGHNHWLAVTFEGEIFSCDMRKTKGEVNEHGELGRVATAANEVAHVAGGLCNNDGAPSDKQNCQHAVSLAAGRTHSIVSTDDGSVFMWGKLGSFKSSTPVRLPQSHFDGGYVIHVTAGLDFNIVATEAGVYAWGSNAQGVLGDNSESFVDVTQEDKPRPVKVGGDLGKSGFNVLSLSASNNHVLAVVSDKESIEPISTVESEAPQEEAKEEEQANEEEEDNEHTPAAEEPRSGAGNAPSGKALAFPGSAAENEGSPDDAGSEVAADADQEGEDKGEDEEGEEESVPAEGDAEEEGEGEEQESEGGDDEDGEE</sequence>
<dbReference type="PANTHER" id="PTHR22870">
    <property type="entry name" value="REGULATOR OF CHROMOSOME CONDENSATION"/>
    <property type="match status" value="1"/>
</dbReference>
<reference evidence="4 5" key="1">
    <citation type="journal article" date="2015" name="Genome Biol. Evol.">
        <title>Comparative Genomics of a Bacterivorous Green Alga Reveals Evolutionary Causalities and Consequences of Phago-Mixotrophic Mode of Nutrition.</title>
        <authorList>
            <person name="Burns J.A."/>
            <person name="Paasch A."/>
            <person name="Narechania A."/>
            <person name="Kim E."/>
        </authorList>
    </citation>
    <scope>NUCLEOTIDE SEQUENCE [LARGE SCALE GENOMIC DNA]</scope>
    <source>
        <strain evidence="4 5">PLY_AMNH</strain>
    </source>
</reference>
<dbReference type="Pfam" id="PF00415">
    <property type="entry name" value="RCC1"/>
    <property type="match status" value="1"/>
</dbReference>
<feature type="compositionally biased region" description="Acidic residues" evidence="3">
    <location>
        <begin position="572"/>
        <end position="630"/>
    </location>
</feature>